<gene>
    <name evidence="1" type="ORF">Zmor_011445</name>
</gene>
<dbReference type="Proteomes" id="UP001168821">
    <property type="component" value="Unassembled WGS sequence"/>
</dbReference>
<reference evidence="1" key="1">
    <citation type="journal article" date="2023" name="G3 (Bethesda)">
        <title>Whole genome assemblies of Zophobas morio and Tenebrio molitor.</title>
        <authorList>
            <person name="Kaur S."/>
            <person name="Stinson S.A."/>
            <person name="diCenzo G.C."/>
        </authorList>
    </citation>
    <scope>NUCLEOTIDE SEQUENCE</scope>
    <source>
        <strain evidence="1">QUZm001</strain>
    </source>
</reference>
<keyword evidence="2" id="KW-1185">Reference proteome</keyword>
<protein>
    <submittedName>
        <fullName evidence="1">Uncharacterized protein</fullName>
    </submittedName>
</protein>
<evidence type="ECO:0000313" key="1">
    <source>
        <dbReference type="EMBL" id="KAJ3659772.1"/>
    </source>
</evidence>
<accession>A0AA38ITM3</accession>
<proteinExistence type="predicted"/>
<organism evidence="1 2">
    <name type="scientific">Zophobas morio</name>
    <dbReference type="NCBI Taxonomy" id="2755281"/>
    <lineage>
        <taxon>Eukaryota</taxon>
        <taxon>Metazoa</taxon>
        <taxon>Ecdysozoa</taxon>
        <taxon>Arthropoda</taxon>
        <taxon>Hexapoda</taxon>
        <taxon>Insecta</taxon>
        <taxon>Pterygota</taxon>
        <taxon>Neoptera</taxon>
        <taxon>Endopterygota</taxon>
        <taxon>Coleoptera</taxon>
        <taxon>Polyphaga</taxon>
        <taxon>Cucujiformia</taxon>
        <taxon>Tenebrionidae</taxon>
        <taxon>Zophobas</taxon>
    </lineage>
</organism>
<name>A0AA38ITM3_9CUCU</name>
<sequence length="95" mass="10495">MKIRSSEKKSPNLPVEVPQVVNDTIKSPSYSDTTAVVIRPKDVTQTIARTKSDIISNIQPDSEPGIVKVKFIKIGGIVLNCQHPSELRKLSQLKD</sequence>
<evidence type="ECO:0000313" key="2">
    <source>
        <dbReference type="Proteomes" id="UP001168821"/>
    </source>
</evidence>
<dbReference type="AlphaFoldDB" id="A0AA38ITM3"/>
<comment type="caution">
    <text evidence="1">The sequence shown here is derived from an EMBL/GenBank/DDBJ whole genome shotgun (WGS) entry which is preliminary data.</text>
</comment>
<dbReference type="EMBL" id="JALNTZ010000003">
    <property type="protein sequence ID" value="KAJ3659772.1"/>
    <property type="molecule type" value="Genomic_DNA"/>
</dbReference>